<dbReference type="PANTHER" id="PTHR30603:SF47">
    <property type="entry name" value="RNA POLYMERASE SIGMA FACTOR SIGD, CHLOROPLASTIC"/>
    <property type="match status" value="1"/>
</dbReference>
<feature type="region of interest" description="Disordered" evidence="1">
    <location>
        <begin position="309"/>
        <end position="343"/>
    </location>
</feature>
<feature type="compositionally biased region" description="Polar residues" evidence="1">
    <location>
        <begin position="309"/>
        <end position="320"/>
    </location>
</feature>
<keyword evidence="5" id="KW-1185">Reference proteome</keyword>
<dbReference type="RefSeq" id="WP_260978343.1">
    <property type="nucleotide sequence ID" value="NZ_JAODBU010000003.1"/>
</dbReference>
<dbReference type="InterPro" id="IPR013324">
    <property type="entry name" value="RNA_pol_sigma_r3/r4-like"/>
</dbReference>
<dbReference type="EMBL" id="JAODBU010000003">
    <property type="protein sequence ID" value="MCT7398017.1"/>
    <property type="molecule type" value="Genomic_DNA"/>
</dbReference>
<sequence length="343" mass="38047">MDKKLLFNDALSSLIEFAAANANHVSTEDIHTFFNDIIEDEKQYEFIYKYLQESKIKIDGMDYIVSEEVTIDPKEEETKELEAVKAAESKVVETEAELAFIEMYKKDLEAIDEISEAELANLLDLLANGDLSVTNKIVESQLSKVAGIANEFRGQGVTYGDLIQEANIGLMIALSEFNGSSDEFAAYVDDAIRNTLTLVINDQINEDRVGEHLANRMNELDEISRDLTELLGRAPTFEELAKKMGITEDEVETIVKTSLNVLNAGDSQDAEAINKASSELNATEANNSDLNDLGLNDFESSILNNSVSNDFGTSSPLINNTDEEFESSETDLGDPLEWKINKK</sequence>
<dbReference type="SUPFAM" id="SSF88659">
    <property type="entry name" value="Sigma3 and sigma4 domains of RNA polymerase sigma factors"/>
    <property type="match status" value="1"/>
</dbReference>
<proteinExistence type="predicted"/>
<dbReference type="Pfam" id="PF04542">
    <property type="entry name" value="Sigma70_r2"/>
    <property type="match status" value="1"/>
</dbReference>
<dbReference type="Proteomes" id="UP001431199">
    <property type="component" value="Unassembled WGS sequence"/>
</dbReference>
<protein>
    <recommendedName>
        <fullName evidence="6">RNA polymerase primary sigma factor</fullName>
    </recommendedName>
</protein>
<feature type="compositionally biased region" description="Acidic residues" evidence="1">
    <location>
        <begin position="321"/>
        <end position="334"/>
    </location>
</feature>
<gene>
    <name evidence="4" type="ORF">N5B56_02795</name>
</gene>
<dbReference type="Pfam" id="PF04539">
    <property type="entry name" value="Sigma70_r3"/>
    <property type="match status" value="1"/>
</dbReference>
<accession>A0ABT2M0S1</accession>
<dbReference type="InterPro" id="IPR036388">
    <property type="entry name" value="WH-like_DNA-bd_sf"/>
</dbReference>
<evidence type="ECO:0000313" key="4">
    <source>
        <dbReference type="EMBL" id="MCT7398017.1"/>
    </source>
</evidence>
<organism evidence="4 5">
    <name type="scientific">Eubacterium album</name>
    <dbReference type="NCBI Taxonomy" id="2978477"/>
    <lineage>
        <taxon>Bacteria</taxon>
        <taxon>Bacillati</taxon>
        <taxon>Bacillota</taxon>
        <taxon>Clostridia</taxon>
        <taxon>Eubacteriales</taxon>
        <taxon>Eubacteriaceae</taxon>
        <taxon>Eubacterium</taxon>
    </lineage>
</organism>
<dbReference type="InterPro" id="IPR013325">
    <property type="entry name" value="RNA_pol_sigma_r2"/>
</dbReference>
<evidence type="ECO:0008006" key="6">
    <source>
        <dbReference type="Google" id="ProtNLM"/>
    </source>
</evidence>
<evidence type="ECO:0000313" key="5">
    <source>
        <dbReference type="Proteomes" id="UP001431199"/>
    </source>
</evidence>
<dbReference type="SUPFAM" id="SSF88946">
    <property type="entry name" value="Sigma2 domain of RNA polymerase sigma factors"/>
    <property type="match status" value="1"/>
</dbReference>
<dbReference type="InterPro" id="IPR007627">
    <property type="entry name" value="RNA_pol_sigma70_r2"/>
</dbReference>
<evidence type="ECO:0000256" key="1">
    <source>
        <dbReference type="SAM" id="MobiDB-lite"/>
    </source>
</evidence>
<dbReference type="InterPro" id="IPR050239">
    <property type="entry name" value="Sigma-70_RNA_pol_init_factors"/>
</dbReference>
<comment type="caution">
    <text evidence="4">The sequence shown here is derived from an EMBL/GenBank/DDBJ whole genome shotgun (WGS) entry which is preliminary data.</text>
</comment>
<name>A0ABT2M0S1_9FIRM</name>
<feature type="domain" description="RNA polymerase sigma-70 region 3" evidence="2">
    <location>
        <begin position="217"/>
        <end position="260"/>
    </location>
</feature>
<dbReference type="PANTHER" id="PTHR30603">
    <property type="entry name" value="RNA POLYMERASE SIGMA FACTOR RPO"/>
    <property type="match status" value="1"/>
</dbReference>
<dbReference type="InterPro" id="IPR007624">
    <property type="entry name" value="RNA_pol_sigma70_r3"/>
</dbReference>
<evidence type="ECO:0000259" key="3">
    <source>
        <dbReference type="Pfam" id="PF04542"/>
    </source>
</evidence>
<dbReference type="Gene3D" id="1.20.120.1810">
    <property type="match status" value="1"/>
</dbReference>
<reference evidence="4" key="1">
    <citation type="submission" date="2022-09" db="EMBL/GenBank/DDBJ databases">
        <title>Eubacterium sp. LFL-14 isolated from human feces.</title>
        <authorList>
            <person name="Liu F."/>
        </authorList>
    </citation>
    <scope>NUCLEOTIDE SEQUENCE</scope>
    <source>
        <strain evidence="4">LFL-14</strain>
    </source>
</reference>
<feature type="domain" description="RNA polymerase sigma-70 region 2" evidence="3">
    <location>
        <begin position="138"/>
        <end position="195"/>
    </location>
</feature>
<evidence type="ECO:0000259" key="2">
    <source>
        <dbReference type="Pfam" id="PF04539"/>
    </source>
</evidence>
<dbReference type="Gene3D" id="1.10.10.10">
    <property type="entry name" value="Winged helix-like DNA-binding domain superfamily/Winged helix DNA-binding domain"/>
    <property type="match status" value="1"/>
</dbReference>